<protein>
    <submittedName>
        <fullName evidence="2">Uncharacterized protein</fullName>
    </submittedName>
</protein>
<keyword evidence="3" id="KW-1185">Reference proteome</keyword>
<proteinExistence type="predicted"/>
<dbReference type="Proteomes" id="UP000516437">
    <property type="component" value="Chromosome 8"/>
</dbReference>
<evidence type="ECO:0000313" key="3">
    <source>
        <dbReference type="Proteomes" id="UP000516437"/>
    </source>
</evidence>
<reference evidence="2 3" key="1">
    <citation type="journal article" date="2019" name="Plant Biotechnol. J.">
        <title>The red bayberry genome and genetic basis of sex determination.</title>
        <authorList>
            <person name="Jia H.M."/>
            <person name="Jia H.J."/>
            <person name="Cai Q.L."/>
            <person name="Wang Y."/>
            <person name="Zhao H.B."/>
            <person name="Yang W.F."/>
            <person name="Wang G.Y."/>
            <person name="Li Y.H."/>
            <person name="Zhan D.L."/>
            <person name="Shen Y.T."/>
            <person name="Niu Q.F."/>
            <person name="Chang L."/>
            <person name="Qiu J."/>
            <person name="Zhao L."/>
            <person name="Xie H.B."/>
            <person name="Fu W.Y."/>
            <person name="Jin J."/>
            <person name="Li X.W."/>
            <person name="Jiao Y."/>
            <person name="Zhou C.C."/>
            <person name="Tu T."/>
            <person name="Chai C.Y."/>
            <person name="Gao J.L."/>
            <person name="Fan L.J."/>
            <person name="van de Weg E."/>
            <person name="Wang J.Y."/>
            <person name="Gao Z.S."/>
        </authorList>
    </citation>
    <scope>NUCLEOTIDE SEQUENCE [LARGE SCALE GENOMIC DNA]</scope>
    <source>
        <tissue evidence="2">Leaves</tissue>
    </source>
</reference>
<dbReference type="AlphaFoldDB" id="A0A6A1UVB1"/>
<comment type="caution">
    <text evidence="2">The sequence shown here is derived from an EMBL/GenBank/DDBJ whole genome shotgun (WGS) entry which is preliminary data.</text>
</comment>
<evidence type="ECO:0000256" key="1">
    <source>
        <dbReference type="SAM" id="MobiDB-lite"/>
    </source>
</evidence>
<name>A0A6A1UVB1_9ROSI</name>
<evidence type="ECO:0000313" key="2">
    <source>
        <dbReference type="EMBL" id="KAB1203020.1"/>
    </source>
</evidence>
<gene>
    <name evidence="2" type="ORF">CJ030_MR8G017924</name>
</gene>
<dbReference type="EMBL" id="RXIC02000026">
    <property type="protein sequence ID" value="KAB1203020.1"/>
    <property type="molecule type" value="Genomic_DNA"/>
</dbReference>
<accession>A0A6A1UVB1</accession>
<organism evidence="2 3">
    <name type="scientific">Morella rubra</name>
    <name type="common">Chinese bayberry</name>
    <dbReference type="NCBI Taxonomy" id="262757"/>
    <lineage>
        <taxon>Eukaryota</taxon>
        <taxon>Viridiplantae</taxon>
        <taxon>Streptophyta</taxon>
        <taxon>Embryophyta</taxon>
        <taxon>Tracheophyta</taxon>
        <taxon>Spermatophyta</taxon>
        <taxon>Magnoliopsida</taxon>
        <taxon>eudicotyledons</taxon>
        <taxon>Gunneridae</taxon>
        <taxon>Pentapetalae</taxon>
        <taxon>rosids</taxon>
        <taxon>fabids</taxon>
        <taxon>Fagales</taxon>
        <taxon>Myricaceae</taxon>
        <taxon>Morella</taxon>
    </lineage>
</organism>
<feature type="region of interest" description="Disordered" evidence="1">
    <location>
        <begin position="1"/>
        <end position="42"/>
    </location>
</feature>
<sequence>MAALREMGNHPKRYIIGPPKRPESMATVAVGKRGRRVKRKWGDRRGGWCRQVKETFKKVTAIVV</sequence>
<feature type="compositionally biased region" description="Basic residues" evidence="1">
    <location>
        <begin position="32"/>
        <end position="42"/>
    </location>
</feature>